<reference evidence="2 3" key="1">
    <citation type="submission" date="2020-07" db="EMBL/GenBank/DDBJ databases">
        <title>Spirosoma foliorum sp. nov., isolated from the leaves on the Nejang mountain Korea, Republic of.</title>
        <authorList>
            <person name="Ho H."/>
            <person name="Lee Y.-J."/>
            <person name="Nurcahyanto D.-A."/>
            <person name="Kim S.-G."/>
        </authorList>
    </citation>
    <scope>NUCLEOTIDE SEQUENCE [LARGE SCALE GENOMIC DNA]</scope>
    <source>
        <strain evidence="2 3">PL0136</strain>
    </source>
</reference>
<dbReference type="KEGG" id="sfol:H3H32_09675"/>
<keyword evidence="3" id="KW-1185">Reference proteome</keyword>
<protein>
    <submittedName>
        <fullName evidence="2">Uncharacterized protein</fullName>
    </submittedName>
</protein>
<keyword evidence="1" id="KW-1133">Transmembrane helix</keyword>
<accession>A0A7G5H1Y6</accession>
<evidence type="ECO:0000313" key="2">
    <source>
        <dbReference type="EMBL" id="QMW05128.1"/>
    </source>
</evidence>
<keyword evidence="1" id="KW-0812">Transmembrane</keyword>
<feature type="transmembrane region" description="Helical" evidence="1">
    <location>
        <begin position="80"/>
        <end position="99"/>
    </location>
</feature>
<dbReference type="EMBL" id="CP059732">
    <property type="protein sequence ID" value="QMW05128.1"/>
    <property type="molecule type" value="Genomic_DNA"/>
</dbReference>
<organism evidence="2 3">
    <name type="scientific">Spirosoma foliorum</name>
    <dbReference type="NCBI Taxonomy" id="2710596"/>
    <lineage>
        <taxon>Bacteria</taxon>
        <taxon>Pseudomonadati</taxon>
        <taxon>Bacteroidota</taxon>
        <taxon>Cytophagia</taxon>
        <taxon>Cytophagales</taxon>
        <taxon>Cytophagaceae</taxon>
        <taxon>Spirosoma</taxon>
    </lineage>
</organism>
<name>A0A7G5H1Y6_9BACT</name>
<evidence type="ECO:0000313" key="3">
    <source>
        <dbReference type="Proteomes" id="UP000515369"/>
    </source>
</evidence>
<dbReference type="Proteomes" id="UP000515369">
    <property type="component" value="Chromosome"/>
</dbReference>
<feature type="transmembrane region" description="Helical" evidence="1">
    <location>
        <begin position="41"/>
        <end position="68"/>
    </location>
</feature>
<proteinExistence type="predicted"/>
<feature type="transmembrane region" description="Helical" evidence="1">
    <location>
        <begin position="12"/>
        <end position="35"/>
    </location>
</feature>
<dbReference type="AlphaFoldDB" id="A0A7G5H1Y6"/>
<sequence>MTTKTSRFNWQNTYSWASLIGFIIWSLTIIGKVTYFAHDGLGYGIVVMGPVYFFIPALQILLCGLTTYRWQEWRDHRKRMITLVCSLGVLASLPLLIVLKIL</sequence>
<gene>
    <name evidence="2" type="ORF">H3H32_09675</name>
</gene>
<dbReference type="RefSeq" id="WP_182462476.1">
    <property type="nucleotide sequence ID" value="NZ_CP059732.1"/>
</dbReference>
<evidence type="ECO:0000256" key="1">
    <source>
        <dbReference type="SAM" id="Phobius"/>
    </source>
</evidence>
<keyword evidence="1" id="KW-0472">Membrane</keyword>